<protein>
    <submittedName>
        <fullName evidence="3">Skp1_POZ domain-containing protein</fullName>
    </submittedName>
</protein>
<dbReference type="EMBL" id="UZAK01048328">
    <property type="protein sequence ID" value="VDP77691.1"/>
    <property type="molecule type" value="Genomic_DNA"/>
</dbReference>
<evidence type="ECO:0000313" key="2">
    <source>
        <dbReference type="Proteomes" id="UP000279833"/>
    </source>
</evidence>
<keyword evidence="2" id="KW-1185">Reference proteome</keyword>
<accession>A0A183L436</accession>
<gene>
    <name evidence="1" type="ORF">SCUD_LOCUS22094</name>
</gene>
<organism evidence="3">
    <name type="scientific">Schistosoma curassoni</name>
    <dbReference type="NCBI Taxonomy" id="6186"/>
    <lineage>
        <taxon>Eukaryota</taxon>
        <taxon>Metazoa</taxon>
        <taxon>Spiralia</taxon>
        <taxon>Lophotrochozoa</taxon>
        <taxon>Platyhelminthes</taxon>
        <taxon>Trematoda</taxon>
        <taxon>Digenea</taxon>
        <taxon>Strigeidida</taxon>
        <taxon>Schistosomatoidea</taxon>
        <taxon>Schistosomatidae</taxon>
        <taxon>Schistosoma</taxon>
    </lineage>
</organism>
<dbReference type="WBParaSite" id="SCUD_0002209701-mRNA-1">
    <property type="protein sequence ID" value="SCUD_0002209701-mRNA-1"/>
    <property type="gene ID" value="SCUD_0002209701"/>
</dbReference>
<reference evidence="3" key="1">
    <citation type="submission" date="2016-06" db="UniProtKB">
        <authorList>
            <consortium name="WormBaseParasite"/>
        </authorList>
    </citation>
    <scope>IDENTIFICATION</scope>
</reference>
<reference evidence="1 2" key="2">
    <citation type="submission" date="2018-11" db="EMBL/GenBank/DDBJ databases">
        <authorList>
            <consortium name="Pathogen Informatics"/>
        </authorList>
    </citation>
    <scope>NUCLEOTIDE SEQUENCE [LARGE SCALE GENOMIC DNA]</scope>
    <source>
        <strain evidence="1">Dakar</strain>
        <strain evidence="2">Dakar, Senegal</strain>
    </source>
</reference>
<sequence>MAETWTNIQTDLDNKQIRPITPDIELLSCISEWCKKQINNVQCKQQEILDATKTYESTEEQKYYSSVSKFFLHFFVLSLMKNKFLNCQFRECGDC</sequence>
<name>A0A183L436_9TREM</name>
<dbReference type="Proteomes" id="UP000279833">
    <property type="component" value="Unassembled WGS sequence"/>
</dbReference>
<proteinExistence type="predicted"/>
<dbReference type="AlphaFoldDB" id="A0A183L436"/>
<evidence type="ECO:0000313" key="1">
    <source>
        <dbReference type="EMBL" id="VDP77691.1"/>
    </source>
</evidence>
<evidence type="ECO:0000313" key="3">
    <source>
        <dbReference type="WBParaSite" id="SCUD_0002209701-mRNA-1"/>
    </source>
</evidence>